<dbReference type="GO" id="GO:0005737">
    <property type="term" value="C:cytoplasm"/>
    <property type="evidence" value="ECO:0007669"/>
    <property type="project" value="TreeGrafter"/>
</dbReference>
<evidence type="ECO:0000313" key="2">
    <source>
        <dbReference type="Proteomes" id="UP000198967"/>
    </source>
</evidence>
<dbReference type="STRING" id="366584.SAMN05216377_11543"/>
<dbReference type="Gene3D" id="3.30.470.20">
    <property type="entry name" value="ATP-grasp fold, B domain"/>
    <property type="match status" value="1"/>
</dbReference>
<dbReference type="AlphaFoldDB" id="A0A1G7X0D2"/>
<dbReference type="GO" id="GO:0009432">
    <property type="term" value="P:SOS response"/>
    <property type="evidence" value="ECO:0007669"/>
    <property type="project" value="TreeGrafter"/>
</dbReference>
<dbReference type="PANTHER" id="PTHR21621:SF0">
    <property type="entry name" value="BETA-CITRYLGLUTAMATE SYNTHASE B-RELATED"/>
    <property type="match status" value="1"/>
</dbReference>
<dbReference type="EMBL" id="FNBE01000015">
    <property type="protein sequence ID" value="SDG77607.1"/>
    <property type="molecule type" value="Genomic_DNA"/>
</dbReference>
<evidence type="ECO:0000313" key="1">
    <source>
        <dbReference type="EMBL" id="SDG77607.1"/>
    </source>
</evidence>
<dbReference type="Proteomes" id="UP000198967">
    <property type="component" value="Unassembled WGS sequence"/>
</dbReference>
<reference evidence="1 2" key="1">
    <citation type="submission" date="2016-10" db="EMBL/GenBank/DDBJ databases">
        <authorList>
            <person name="de Groot N.N."/>
        </authorList>
    </citation>
    <scope>NUCLEOTIDE SEQUENCE [LARGE SCALE GENOMIC DNA]</scope>
    <source>
        <strain evidence="1 2">CGMCC 4.3143</strain>
    </source>
</reference>
<gene>
    <name evidence="1" type="ORF">SAMN05216377_11543</name>
</gene>
<name>A0A1G7X0D2_PSEOR</name>
<dbReference type="SUPFAM" id="SSF56059">
    <property type="entry name" value="Glutathione synthetase ATP-binding domain-like"/>
    <property type="match status" value="1"/>
</dbReference>
<sequence length="308" mass="33207">MCDNRCEVLIVAPADDAHADSVRREFVARGIDVRYLNASTKNIRWSGEAGQASSISSFQEGEKLPRSVWWRRLERPRISVSSTLEDSLIADEITAAISGVVLAAPRVIDPPHVVSRAESKPVGLMAARRVGAPTPLTLITNDPVSAREFIAGGRTLAKAMSSGIGLAPFADFVDEGLSHLVTAAPVLLQRVVDASEDARVVTVGRHARTWTRRRSDALIDWRAADPGGAGFRLASQGSAVSMLEMLAVQVATELGLTMSVQDWLITETGPTFLEVNPQGQWLFLEGSEEMVTPTLCDHLACDPTQIDA</sequence>
<dbReference type="GO" id="GO:0018169">
    <property type="term" value="F:ribosomal S6-glutamic acid ligase activity"/>
    <property type="evidence" value="ECO:0007669"/>
    <property type="project" value="TreeGrafter"/>
</dbReference>
<dbReference type="PANTHER" id="PTHR21621">
    <property type="entry name" value="RIBOSOMAL PROTEIN S6 MODIFICATION PROTEIN"/>
    <property type="match status" value="1"/>
</dbReference>
<keyword evidence="2" id="KW-1185">Reference proteome</keyword>
<organism evidence="1 2">
    <name type="scientific">Pseudonocardia oroxyli</name>
    <dbReference type="NCBI Taxonomy" id="366584"/>
    <lineage>
        <taxon>Bacteria</taxon>
        <taxon>Bacillati</taxon>
        <taxon>Actinomycetota</taxon>
        <taxon>Actinomycetes</taxon>
        <taxon>Pseudonocardiales</taxon>
        <taxon>Pseudonocardiaceae</taxon>
        <taxon>Pseudonocardia</taxon>
    </lineage>
</organism>
<keyword evidence="1" id="KW-0436">Ligase</keyword>
<proteinExistence type="predicted"/>
<accession>A0A1G7X0D2</accession>
<protein>
    <submittedName>
        <fullName evidence="1">Glutathione synthase/RimK-type ligase, ATP-grasp superfamily</fullName>
    </submittedName>
</protein>